<keyword evidence="4" id="KW-1185">Reference proteome</keyword>
<name>T1EKH2_HELRO</name>
<dbReference type="STRING" id="6412.T1EKH2"/>
<proteinExistence type="predicted"/>
<evidence type="ECO:0000313" key="4">
    <source>
        <dbReference type="Proteomes" id="UP000015101"/>
    </source>
</evidence>
<organism evidence="3 4">
    <name type="scientific">Helobdella robusta</name>
    <name type="common">Californian leech</name>
    <dbReference type="NCBI Taxonomy" id="6412"/>
    <lineage>
        <taxon>Eukaryota</taxon>
        <taxon>Metazoa</taxon>
        <taxon>Spiralia</taxon>
        <taxon>Lophotrochozoa</taxon>
        <taxon>Annelida</taxon>
        <taxon>Clitellata</taxon>
        <taxon>Hirudinea</taxon>
        <taxon>Rhynchobdellida</taxon>
        <taxon>Glossiphoniidae</taxon>
        <taxon>Helobdella</taxon>
    </lineage>
</organism>
<evidence type="ECO:0000259" key="1">
    <source>
        <dbReference type="Pfam" id="PF25625"/>
    </source>
</evidence>
<dbReference type="EMBL" id="KB096324">
    <property type="protein sequence ID" value="ESO06088.1"/>
    <property type="molecule type" value="Genomic_DNA"/>
</dbReference>
<reference evidence="4" key="1">
    <citation type="submission" date="2012-12" db="EMBL/GenBank/DDBJ databases">
        <authorList>
            <person name="Hellsten U."/>
            <person name="Grimwood J."/>
            <person name="Chapman J.A."/>
            <person name="Shapiro H."/>
            <person name="Aerts A."/>
            <person name="Otillar R.P."/>
            <person name="Terry A.Y."/>
            <person name="Boore J.L."/>
            <person name="Simakov O."/>
            <person name="Marletaz F."/>
            <person name="Cho S.-J."/>
            <person name="Edsinger-Gonzales E."/>
            <person name="Havlak P."/>
            <person name="Kuo D.-H."/>
            <person name="Larsson T."/>
            <person name="Lv J."/>
            <person name="Arendt D."/>
            <person name="Savage R."/>
            <person name="Osoegawa K."/>
            <person name="de Jong P."/>
            <person name="Lindberg D.R."/>
            <person name="Seaver E.C."/>
            <person name="Weisblat D.A."/>
            <person name="Putnam N.H."/>
            <person name="Grigoriev I.V."/>
            <person name="Rokhsar D.S."/>
        </authorList>
    </citation>
    <scope>NUCLEOTIDE SEQUENCE</scope>
</reference>
<dbReference type="InParanoid" id="T1EKH2"/>
<dbReference type="KEGG" id="hro:HELRODRAFT_150740"/>
<dbReference type="InterPro" id="IPR057714">
    <property type="entry name" value="PH_NISCH_C"/>
</dbReference>
<accession>T1EKH2</accession>
<feature type="domain" description="Nischarin C-terminal PH" evidence="1">
    <location>
        <begin position="212"/>
        <end position="272"/>
    </location>
</feature>
<sequence>EVAHFFLFTNVILFTNPSQEIPSCVILTDRYVHFISNSGLLSSHFKTFYSVNEKRCIFLDGRSKEKLEASQLAELEVYLKIDLQQLGEVNLGMFGEFFRLLVQNDRNSIACCITRDNLSTQMFLNKLLECLSKIRPALPVEVQSPYEMYKISKKHRLNPNNYSIFRHSMTGSYDDVVVYYDVSFIYPSDETLTDIASTMDNKLSSVPLDWKIYFYLACHLISVENITNNSAHLTLHPVNLLITENSVAILEEDYVSYPSPRIHKFPPDKPQF</sequence>
<evidence type="ECO:0000313" key="2">
    <source>
        <dbReference type="EMBL" id="ESO06088.1"/>
    </source>
</evidence>
<dbReference type="Pfam" id="PF25625">
    <property type="entry name" value="PH_NISCH_C"/>
    <property type="match status" value="1"/>
</dbReference>
<dbReference type="RefSeq" id="XP_009015456.1">
    <property type="nucleotide sequence ID" value="XM_009017208.1"/>
</dbReference>
<dbReference type="Proteomes" id="UP000015101">
    <property type="component" value="Unassembled WGS sequence"/>
</dbReference>
<gene>
    <name evidence="3" type="primary">20197072</name>
    <name evidence="2" type="ORF">HELRODRAFT_150740</name>
</gene>
<dbReference type="HOGENOM" id="CLU_1025150_0_0_1"/>
<dbReference type="GeneID" id="20197072"/>
<dbReference type="OrthoDB" id="430293at2759"/>
<dbReference type="EnsemblMetazoa" id="HelroT150740">
    <property type="protein sequence ID" value="HelroP150740"/>
    <property type="gene ID" value="HelroG150740"/>
</dbReference>
<dbReference type="AlphaFoldDB" id="T1EKH2"/>
<reference evidence="3" key="3">
    <citation type="submission" date="2015-06" db="UniProtKB">
        <authorList>
            <consortium name="EnsemblMetazoa"/>
        </authorList>
    </citation>
    <scope>IDENTIFICATION</scope>
</reference>
<reference evidence="2 4" key="2">
    <citation type="journal article" date="2013" name="Nature">
        <title>Insights into bilaterian evolution from three spiralian genomes.</title>
        <authorList>
            <person name="Simakov O."/>
            <person name="Marletaz F."/>
            <person name="Cho S.J."/>
            <person name="Edsinger-Gonzales E."/>
            <person name="Havlak P."/>
            <person name="Hellsten U."/>
            <person name="Kuo D.H."/>
            <person name="Larsson T."/>
            <person name="Lv J."/>
            <person name="Arendt D."/>
            <person name="Savage R."/>
            <person name="Osoegawa K."/>
            <person name="de Jong P."/>
            <person name="Grimwood J."/>
            <person name="Chapman J.A."/>
            <person name="Shapiro H."/>
            <person name="Aerts A."/>
            <person name="Otillar R.P."/>
            <person name="Terry A.Y."/>
            <person name="Boore J.L."/>
            <person name="Grigoriev I.V."/>
            <person name="Lindberg D.R."/>
            <person name="Seaver E.C."/>
            <person name="Weisblat D.A."/>
            <person name="Putnam N.H."/>
            <person name="Rokhsar D.S."/>
        </authorList>
    </citation>
    <scope>NUCLEOTIDE SEQUENCE</scope>
</reference>
<dbReference type="EMBL" id="AMQM01000552">
    <property type="status" value="NOT_ANNOTATED_CDS"/>
    <property type="molecule type" value="Genomic_DNA"/>
</dbReference>
<protein>
    <recommendedName>
        <fullName evidence="1">Nischarin C-terminal PH domain-containing protein</fullName>
    </recommendedName>
</protein>
<dbReference type="CTD" id="20197072"/>
<evidence type="ECO:0000313" key="3">
    <source>
        <dbReference type="EnsemblMetazoa" id="HelroP150740"/>
    </source>
</evidence>
<dbReference type="eggNOG" id="KOG1259">
    <property type="taxonomic scope" value="Eukaryota"/>
</dbReference>